<dbReference type="Proteomes" id="UP001500831">
    <property type="component" value="Unassembled WGS sequence"/>
</dbReference>
<evidence type="ECO:0000256" key="8">
    <source>
        <dbReference type="SAM" id="SignalP"/>
    </source>
</evidence>
<feature type="region of interest" description="Disordered" evidence="7">
    <location>
        <begin position="25"/>
        <end position="90"/>
    </location>
</feature>
<dbReference type="InterPro" id="IPR023828">
    <property type="entry name" value="Peptidase_S8_Ser-AS"/>
</dbReference>
<dbReference type="PANTHER" id="PTHR43806">
    <property type="entry name" value="PEPTIDASE S8"/>
    <property type="match status" value="1"/>
</dbReference>
<dbReference type="InterPro" id="IPR015500">
    <property type="entry name" value="Peptidase_S8_subtilisin-rel"/>
</dbReference>
<keyword evidence="11" id="KW-1185">Reference proteome</keyword>
<protein>
    <recommendedName>
        <fullName evidence="9">Peptidase S8/S53 domain-containing protein</fullName>
    </recommendedName>
</protein>
<evidence type="ECO:0000256" key="7">
    <source>
        <dbReference type="SAM" id="MobiDB-lite"/>
    </source>
</evidence>
<feature type="region of interest" description="Disordered" evidence="7">
    <location>
        <begin position="477"/>
        <end position="538"/>
    </location>
</feature>
<dbReference type="InterPro" id="IPR036852">
    <property type="entry name" value="Peptidase_S8/S53_dom_sf"/>
</dbReference>
<dbReference type="PANTHER" id="PTHR43806:SF11">
    <property type="entry name" value="CEREVISIN-RELATED"/>
    <property type="match status" value="1"/>
</dbReference>
<gene>
    <name evidence="10" type="ORF">GCM10010517_71580</name>
</gene>
<evidence type="ECO:0000259" key="9">
    <source>
        <dbReference type="Pfam" id="PF00082"/>
    </source>
</evidence>
<sequence length="691" mass="69499">MRLRALAAMVIVLTIAPAVPALAEDPPAPPVVSASPSPSAAPAEGQVPPAEAPPAENPPAENPPADGTAPPAEDPPADGGTPPATPKLEAGLAADDDGARVIVELASPTEAAPVAGEAQQLPGAQIVAAPPETSFIVVEATGESLAELAEDPRVRSIRRDRTFSPASLASGLQVIGADKAHAAGVKGQGKTIAVIDTGIDADHPDLGGKVVDEACFSSTDSGAQSLCPEGRTTGPGSADAETPACVHNGVNLCDHGTHVAGIAHAVAPEAGIVAIQVFSRINDCADEGGVCLTAYESSLLQALDHVAKLKDSRPDLVAVNLSLGGGLFEGTCDAEPGLEELKSRIEALRAKGVVAVAAAGNEGLAAAGAPGCFSGSVTVGATGDDDQVPSWSNYGSVLDLFAPGSEVDSAVPGGGRQVYSGTSMSTPHVTGALALMAEKFTEAPDALVDKLKAAGRPITYGGVTTPRLDLNAALLGAAPSPGVSQDPAPGDGSTDDPGDGSTDDPADDPADDPSPEPSSGPSPSATPTEPEPTPVPLPTVTVTVTVTASPPADPAAVCTRGTSARTLTAAQWAVEITRGKGQLPDTTLSCYLGMVSKASRVFSELTRASTLGTAYRVLKPAKKTARTKLDSELLAAWLNWAHGGVNFTAKVGKSATLKQVLTETEQKRLKGTSTAAYTSLLKKKVNAKRAA</sequence>
<dbReference type="InterPro" id="IPR000209">
    <property type="entry name" value="Peptidase_S8/S53_dom"/>
</dbReference>
<dbReference type="SUPFAM" id="SSF52743">
    <property type="entry name" value="Subtilisin-like"/>
    <property type="match status" value="1"/>
</dbReference>
<comment type="caution">
    <text evidence="10">The sequence shown here is derived from an EMBL/GenBank/DDBJ whole genome shotgun (WGS) entry which is preliminary data.</text>
</comment>
<dbReference type="InterPro" id="IPR023827">
    <property type="entry name" value="Peptidase_S8_Asp-AS"/>
</dbReference>
<evidence type="ECO:0000256" key="1">
    <source>
        <dbReference type="ARBA" id="ARBA00011073"/>
    </source>
</evidence>
<feature type="domain" description="Peptidase S8/S53" evidence="9">
    <location>
        <begin position="187"/>
        <end position="442"/>
    </location>
</feature>
<feature type="active site" description="Charge relay system" evidence="5">
    <location>
        <position position="196"/>
    </location>
</feature>
<accession>A0ABN3W9L8</accession>
<feature type="signal peptide" evidence="8">
    <location>
        <begin position="1"/>
        <end position="23"/>
    </location>
</feature>
<evidence type="ECO:0000256" key="5">
    <source>
        <dbReference type="PROSITE-ProRule" id="PRU01240"/>
    </source>
</evidence>
<evidence type="ECO:0000256" key="2">
    <source>
        <dbReference type="ARBA" id="ARBA00022670"/>
    </source>
</evidence>
<feature type="chain" id="PRO_5046650787" description="Peptidase S8/S53 domain-containing protein" evidence="8">
    <location>
        <begin position="24"/>
        <end position="691"/>
    </location>
</feature>
<dbReference type="EMBL" id="BAAAVI010000082">
    <property type="protein sequence ID" value="GAA2905401.1"/>
    <property type="molecule type" value="Genomic_DNA"/>
</dbReference>
<keyword evidence="3 5" id="KW-0378">Hydrolase</keyword>
<dbReference type="PRINTS" id="PR00723">
    <property type="entry name" value="SUBTILISIN"/>
</dbReference>
<dbReference type="PROSITE" id="PS00138">
    <property type="entry name" value="SUBTILASE_SER"/>
    <property type="match status" value="1"/>
</dbReference>
<organism evidence="10 11">
    <name type="scientific">Streptosporangium fragile</name>
    <dbReference type="NCBI Taxonomy" id="46186"/>
    <lineage>
        <taxon>Bacteria</taxon>
        <taxon>Bacillati</taxon>
        <taxon>Actinomycetota</taxon>
        <taxon>Actinomycetes</taxon>
        <taxon>Streptosporangiales</taxon>
        <taxon>Streptosporangiaceae</taxon>
        <taxon>Streptosporangium</taxon>
    </lineage>
</organism>
<dbReference type="Pfam" id="PF00082">
    <property type="entry name" value="Peptidase_S8"/>
    <property type="match status" value="1"/>
</dbReference>
<evidence type="ECO:0000256" key="4">
    <source>
        <dbReference type="ARBA" id="ARBA00022825"/>
    </source>
</evidence>
<feature type="compositionally biased region" description="Acidic residues" evidence="7">
    <location>
        <begin position="493"/>
        <end position="514"/>
    </location>
</feature>
<dbReference type="InterPro" id="IPR050131">
    <property type="entry name" value="Peptidase_S8_subtilisin-like"/>
</dbReference>
<feature type="compositionally biased region" description="Pro residues" evidence="7">
    <location>
        <begin position="50"/>
        <end position="62"/>
    </location>
</feature>
<dbReference type="PROSITE" id="PS51892">
    <property type="entry name" value="SUBTILASE"/>
    <property type="match status" value="1"/>
</dbReference>
<feature type="active site" description="Charge relay system" evidence="5">
    <location>
        <position position="423"/>
    </location>
</feature>
<evidence type="ECO:0000256" key="6">
    <source>
        <dbReference type="RuleBase" id="RU003355"/>
    </source>
</evidence>
<reference evidence="10 11" key="1">
    <citation type="journal article" date="2019" name="Int. J. Syst. Evol. Microbiol.">
        <title>The Global Catalogue of Microorganisms (GCM) 10K type strain sequencing project: providing services to taxonomists for standard genome sequencing and annotation.</title>
        <authorList>
            <consortium name="The Broad Institute Genomics Platform"/>
            <consortium name="The Broad Institute Genome Sequencing Center for Infectious Disease"/>
            <person name="Wu L."/>
            <person name="Ma J."/>
        </authorList>
    </citation>
    <scope>NUCLEOTIDE SEQUENCE [LARGE SCALE GENOMIC DNA]</scope>
    <source>
        <strain evidence="10 11">JCM 6242</strain>
    </source>
</reference>
<dbReference type="Gene3D" id="3.40.50.200">
    <property type="entry name" value="Peptidase S8/S53 domain"/>
    <property type="match status" value="1"/>
</dbReference>
<evidence type="ECO:0000256" key="3">
    <source>
        <dbReference type="ARBA" id="ARBA00022801"/>
    </source>
</evidence>
<dbReference type="PROSITE" id="PS00136">
    <property type="entry name" value="SUBTILASE_ASP"/>
    <property type="match status" value="1"/>
</dbReference>
<comment type="similarity">
    <text evidence="1 5 6">Belongs to the peptidase S8 family.</text>
</comment>
<evidence type="ECO:0000313" key="10">
    <source>
        <dbReference type="EMBL" id="GAA2905401.1"/>
    </source>
</evidence>
<feature type="compositionally biased region" description="Low complexity" evidence="7">
    <location>
        <begin position="63"/>
        <end position="82"/>
    </location>
</feature>
<feature type="compositionally biased region" description="Low complexity" evidence="7">
    <location>
        <begin position="31"/>
        <end position="49"/>
    </location>
</feature>
<name>A0ABN3W9L8_9ACTN</name>
<keyword evidence="4 5" id="KW-0720">Serine protease</keyword>
<keyword evidence="8" id="KW-0732">Signal</keyword>
<keyword evidence="2 5" id="KW-0645">Protease</keyword>
<proteinExistence type="inferred from homology"/>
<evidence type="ECO:0000313" key="11">
    <source>
        <dbReference type="Proteomes" id="UP001500831"/>
    </source>
</evidence>
<feature type="active site" description="Charge relay system" evidence="5">
    <location>
        <position position="255"/>
    </location>
</feature>